<dbReference type="STRING" id="1237149.C900_02667"/>
<dbReference type="InterPro" id="IPR037401">
    <property type="entry name" value="SnoaL-like"/>
</dbReference>
<comment type="caution">
    <text evidence="2">The sequence shown here is derived from an EMBL/GenBank/DDBJ whole genome shotgun (WGS) entry which is preliminary data.</text>
</comment>
<dbReference type="EMBL" id="AMZN01000004">
    <property type="protein sequence ID" value="ELR73582.1"/>
    <property type="molecule type" value="Genomic_DNA"/>
</dbReference>
<accession>L8K2A5</accession>
<keyword evidence="2" id="KW-0413">Isomerase</keyword>
<dbReference type="eggNOG" id="COG3631">
    <property type="taxonomic scope" value="Bacteria"/>
</dbReference>
<feature type="domain" description="SnoaL-like" evidence="1">
    <location>
        <begin position="9"/>
        <end position="113"/>
    </location>
</feature>
<dbReference type="Proteomes" id="UP000011135">
    <property type="component" value="Unassembled WGS sequence"/>
</dbReference>
<gene>
    <name evidence="2" type="ORF">C900_02667</name>
</gene>
<proteinExistence type="predicted"/>
<evidence type="ECO:0000259" key="1">
    <source>
        <dbReference type="Pfam" id="PF12680"/>
    </source>
</evidence>
<dbReference type="InterPro" id="IPR032710">
    <property type="entry name" value="NTF2-like_dom_sf"/>
</dbReference>
<sequence length="130" mass="14975">MKSNVDVIKDLYANFASGDMDRIRSLLSENIVWTQMRGFPGGGRHIGVDKVFEKVFQKFDREWTDWQAVVTDYLDAGDAVIAIGFYEGTFSLTSKSFRAEFAHHYQLNDGKVILFQQYTDTFIIQEVMKT</sequence>
<evidence type="ECO:0000313" key="3">
    <source>
        <dbReference type="Proteomes" id="UP000011135"/>
    </source>
</evidence>
<dbReference type="Pfam" id="PF12680">
    <property type="entry name" value="SnoaL_2"/>
    <property type="match status" value="1"/>
</dbReference>
<dbReference type="SUPFAM" id="SSF54427">
    <property type="entry name" value="NTF2-like"/>
    <property type="match status" value="1"/>
</dbReference>
<protein>
    <submittedName>
        <fullName evidence="2">Ketosteroid isomerase-related protein</fullName>
    </submittedName>
</protein>
<organism evidence="2 3">
    <name type="scientific">Fulvivirga imtechensis AK7</name>
    <dbReference type="NCBI Taxonomy" id="1237149"/>
    <lineage>
        <taxon>Bacteria</taxon>
        <taxon>Pseudomonadati</taxon>
        <taxon>Bacteroidota</taxon>
        <taxon>Cytophagia</taxon>
        <taxon>Cytophagales</taxon>
        <taxon>Fulvivirgaceae</taxon>
        <taxon>Fulvivirga</taxon>
    </lineage>
</organism>
<dbReference type="Gene3D" id="3.10.450.50">
    <property type="match status" value="1"/>
</dbReference>
<name>L8K2A5_9BACT</name>
<dbReference type="GO" id="GO:0016853">
    <property type="term" value="F:isomerase activity"/>
    <property type="evidence" value="ECO:0007669"/>
    <property type="project" value="UniProtKB-KW"/>
</dbReference>
<keyword evidence="3" id="KW-1185">Reference proteome</keyword>
<dbReference type="PANTHER" id="PTHR41252:SF1">
    <property type="entry name" value="BLR2505 PROTEIN"/>
    <property type="match status" value="1"/>
</dbReference>
<dbReference type="OrthoDB" id="7876517at2"/>
<reference evidence="2 3" key="1">
    <citation type="submission" date="2012-12" db="EMBL/GenBank/DDBJ databases">
        <title>Genome assembly of Fulvivirga imtechensis AK7.</title>
        <authorList>
            <person name="Nupur N."/>
            <person name="Khatri I."/>
            <person name="Kumar R."/>
            <person name="Subramanian S."/>
            <person name="Pinnaka A."/>
        </authorList>
    </citation>
    <scope>NUCLEOTIDE SEQUENCE [LARGE SCALE GENOMIC DNA]</scope>
    <source>
        <strain evidence="2 3">AK7</strain>
    </source>
</reference>
<dbReference type="PANTHER" id="PTHR41252">
    <property type="entry name" value="BLR2505 PROTEIN"/>
    <property type="match status" value="1"/>
</dbReference>
<dbReference type="AlphaFoldDB" id="L8K2A5"/>
<dbReference type="RefSeq" id="WP_009577802.1">
    <property type="nucleotide sequence ID" value="NZ_AMZN01000004.1"/>
</dbReference>
<evidence type="ECO:0000313" key="2">
    <source>
        <dbReference type="EMBL" id="ELR73582.1"/>
    </source>
</evidence>